<feature type="domain" description="GATA-type" evidence="8">
    <location>
        <begin position="221"/>
        <end position="280"/>
    </location>
</feature>
<dbReference type="InterPro" id="IPR039355">
    <property type="entry name" value="Transcription_factor_GATA"/>
</dbReference>
<comment type="subcellular location">
    <subcellularLocation>
        <location evidence="1">Nucleus</location>
    </subcellularLocation>
</comment>
<dbReference type="Proteomes" id="UP000789739">
    <property type="component" value="Unassembled WGS sequence"/>
</dbReference>
<dbReference type="GO" id="GO:0000978">
    <property type="term" value="F:RNA polymerase II cis-regulatory region sequence-specific DNA binding"/>
    <property type="evidence" value="ECO:0007669"/>
    <property type="project" value="TreeGrafter"/>
</dbReference>
<evidence type="ECO:0000256" key="5">
    <source>
        <dbReference type="ARBA" id="ARBA00023242"/>
    </source>
</evidence>
<gene>
    <name evidence="9" type="ORF">PBRASI_LOCUS2009</name>
</gene>
<dbReference type="SMART" id="SM00401">
    <property type="entry name" value="ZnF_GATA"/>
    <property type="match status" value="2"/>
</dbReference>
<dbReference type="InterPro" id="IPR000679">
    <property type="entry name" value="Znf_GATA"/>
</dbReference>
<dbReference type="PANTHER" id="PTHR10071:SF281">
    <property type="entry name" value="BOX A-BINDING FACTOR-RELATED"/>
    <property type="match status" value="1"/>
</dbReference>
<feature type="region of interest" description="Disordered" evidence="7">
    <location>
        <begin position="388"/>
        <end position="415"/>
    </location>
</feature>
<keyword evidence="2" id="KW-0479">Metal-binding</keyword>
<dbReference type="PROSITE" id="PS50114">
    <property type="entry name" value="GATA_ZN_FINGER_2"/>
    <property type="match status" value="2"/>
</dbReference>
<feature type="compositionally biased region" description="Low complexity" evidence="7">
    <location>
        <begin position="282"/>
        <end position="314"/>
    </location>
</feature>
<evidence type="ECO:0000259" key="8">
    <source>
        <dbReference type="PROSITE" id="PS50114"/>
    </source>
</evidence>
<dbReference type="EMBL" id="CAJVPI010000145">
    <property type="protein sequence ID" value="CAG8489223.1"/>
    <property type="molecule type" value="Genomic_DNA"/>
</dbReference>
<name>A0A9N8WLS7_9GLOM</name>
<evidence type="ECO:0000256" key="2">
    <source>
        <dbReference type="ARBA" id="ARBA00022723"/>
    </source>
</evidence>
<feature type="compositionally biased region" description="Low complexity" evidence="7">
    <location>
        <begin position="324"/>
        <end position="336"/>
    </location>
</feature>
<feature type="region of interest" description="Disordered" evidence="7">
    <location>
        <begin position="263"/>
        <end position="344"/>
    </location>
</feature>
<dbReference type="AlphaFoldDB" id="A0A9N8WLS7"/>
<keyword evidence="4" id="KW-0862">Zinc</keyword>
<proteinExistence type="predicted"/>
<dbReference type="GO" id="GO:0005634">
    <property type="term" value="C:nucleus"/>
    <property type="evidence" value="ECO:0007669"/>
    <property type="project" value="UniProtKB-SubCell"/>
</dbReference>
<dbReference type="GO" id="GO:0000122">
    <property type="term" value="P:negative regulation of transcription by RNA polymerase II"/>
    <property type="evidence" value="ECO:0007669"/>
    <property type="project" value="TreeGrafter"/>
</dbReference>
<feature type="region of interest" description="Disordered" evidence="7">
    <location>
        <begin position="172"/>
        <end position="222"/>
    </location>
</feature>
<evidence type="ECO:0000256" key="4">
    <source>
        <dbReference type="ARBA" id="ARBA00022833"/>
    </source>
</evidence>
<dbReference type="OrthoDB" id="515401at2759"/>
<evidence type="ECO:0000313" key="10">
    <source>
        <dbReference type="Proteomes" id="UP000789739"/>
    </source>
</evidence>
<feature type="domain" description="GATA-type" evidence="8">
    <location>
        <begin position="338"/>
        <end position="391"/>
    </location>
</feature>
<dbReference type="Gene3D" id="3.30.50.10">
    <property type="entry name" value="Erythroid Transcription Factor GATA-1, subunit A"/>
    <property type="match status" value="2"/>
</dbReference>
<dbReference type="PANTHER" id="PTHR10071">
    <property type="entry name" value="TRANSCRIPTION FACTOR GATA FAMILY MEMBER"/>
    <property type="match status" value="1"/>
</dbReference>
<protein>
    <submittedName>
        <fullName evidence="9">3406_t:CDS:1</fullName>
    </submittedName>
</protein>
<dbReference type="InterPro" id="IPR013088">
    <property type="entry name" value="Znf_NHR/GATA"/>
</dbReference>
<dbReference type="PRINTS" id="PR00619">
    <property type="entry name" value="GATAZNFINGER"/>
</dbReference>
<sequence>MGPNQFTPGSFLFSPHIQAICASGRDPEDKGLSVQIPYTAFTTSPESLSDNDLMTFDSEDKLQLFLSGTSFGNASSIQSIQWMDNDLFVESDVMLPSPTEEGNLSPERLDSPVNSPYGDGELGSGSFANGQEDVMLNGLDDGYYTYYATGYMNDANTINTGLLKEGYIKPEQTECGRTSSPSSPPPSPNMHQIVQPSDVTPPPTKRTNSKKHTSNKPPRQLECFNCGVTKTPLWRRTPDRMHSLCNACGLYYKQYNTHRPLHIRNKPSAASGPYNLTTSRKSSSSSSSSTSSNGSNNSMNNDVASPTSSASTTPYLQPPQVPRQAQQLQSSSLASSPISESPRCVNCDQTQTPLWRKNEKGQPICNACGLYAKLHNRDRPVAMRKAKIQRRRRDWGANNPSGNGSDGGCADIDDCSPITPTSPQFPLTIPSMISGQRPIMPLLQTGANGVFSEQGAGFADQIEDDAKFQNFVTKLSREELEKWFSMFKRRCELLKNVLEDCSEAGALTKF</sequence>
<evidence type="ECO:0000256" key="3">
    <source>
        <dbReference type="ARBA" id="ARBA00022771"/>
    </source>
</evidence>
<organism evidence="9 10">
    <name type="scientific">Paraglomus brasilianum</name>
    <dbReference type="NCBI Taxonomy" id="144538"/>
    <lineage>
        <taxon>Eukaryota</taxon>
        <taxon>Fungi</taxon>
        <taxon>Fungi incertae sedis</taxon>
        <taxon>Mucoromycota</taxon>
        <taxon>Glomeromycotina</taxon>
        <taxon>Glomeromycetes</taxon>
        <taxon>Paraglomerales</taxon>
        <taxon>Paraglomeraceae</taxon>
        <taxon>Paraglomus</taxon>
    </lineage>
</organism>
<dbReference type="GO" id="GO:0008270">
    <property type="term" value="F:zinc ion binding"/>
    <property type="evidence" value="ECO:0007669"/>
    <property type="project" value="UniProtKB-KW"/>
</dbReference>
<comment type="caution">
    <text evidence="9">The sequence shown here is derived from an EMBL/GenBank/DDBJ whole genome shotgun (WGS) entry which is preliminary data.</text>
</comment>
<dbReference type="Pfam" id="PF00320">
    <property type="entry name" value="GATA"/>
    <property type="match status" value="2"/>
</dbReference>
<accession>A0A9N8WLS7</accession>
<evidence type="ECO:0000256" key="1">
    <source>
        <dbReference type="ARBA" id="ARBA00004123"/>
    </source>
</evidence>
<keyword evidence="3 6" id="KW-0863">Zinc-finger</keyword>
<dbReference type="PROSITE" id="PS00344">
    <property type="entry name" value="GATA_ZN_FINGER_1"/>
    <property type="match status" value="1"/>
</dbReference>
<evidence type="ECO:0000256" key="6">
    <source>
        <dbReference type="PROSITE-ProRule" id="PRU00094"/>
    </source>
</evidence>
<dbReference type="GO" id="GO:0045944">
    <property type="term" value="P:positive regulation of transcription by RNA polymerase II"/>
    <property type="evidence" value="ECO:0007669"/>
    <property type="project" value="TreeGrafter"/>
</dbReference>
<dbReference type="CDD" id="cd00202">
    <property type="entry name" value="ZnF_GATA"/>
    <property type="match status" value="2"/>
</dbReference>
<reference evidence="9" key="1">
    <citation type="submission" date="2021-06" db="EMBL/GenBank/DDBJ databases">
        <authorList>
            <person name="Kallberg Y."/>
            <person name="Tangrot J."/>
            <person name="Rosling A."/>
        </authorList>
    </citation>
    <scope>NUCLEOTIDE SEQUENCE</scope>
    <source>
        <strain evidence="9">BR232B</strain>
    </source>
</reference>
<keyword evidence="10" id="KW-1185">Reference proteome</keyword>
<dbReference type="SUPFAM" id="SSF57716">
    <property type="entry name" value="Glucocorticoid receptor-like (DNA-binding domain)"/>
    <property type="match status" value="2"/>
</dbReference>
<keyword evidence="5" id="KW-0539">Nucleus</keyword>
<feature type="compositionally biased region" description="Polar residues" evidence="7">
    <location>
        <begin position="189"/>
        <end position="198"/>
    </location>
</feature>
<dbReference type="GO" id="GO:0000981">
    <property type="term" value="F:DNA-binding transcription factor activity, RNA polymerase II-specific"/>
    <property type="evidence" value="ECO:0007669"/>
    <property type="project" value="TreeGrafter"/>
</dbReference>
<evidence type="ECO:0000256" key="7">
    <source>
        <dbReference type="SAM" id="MobiDB-lite"/>
    </source>
</evidence>
<evidence type="ECO:0000313" key="9">
    <source>
        <dbReference type="EMBL" id="CAG8489223.1"/>
    </source>
</evidence>